<keyword evidence="1" id="KW-0547">Nucleotide-binding</keyword>
<organism evidence="5 6">
    <name type="scientific">Tetrabaena socialis</name>
    <dbReference type="NCBI Taxonomy" id="47790"/>
    <lineage>
        <taxon>Eukaryota</taxon>
        <taxon>Viridiplantae</taxon>
        <taxon>Chlorophyta</taxon>
        <taxon>core chlorophytes</taxon>
        <taxon>Chlorophyceae</taxon>
        <taxon>CS clade</taxon>
        <taxon>Chlamydomonadales</taxon>
        <taxon>Tetrabaenaceae</taxon>
        <taxon>Tetrabaena</taxon>
    </lineage>
</organism>
<dbReference type="SUPFAM" id="SSF55307">
    <property type="entry name" value="Tubulin C-terminal domain-like"/>
    <property type="match status" value="1"/>
</dbReference>
<gene>
    <name evidence="5" type="ORF">TSOC_004422</name>
    <name evidence="4" type="ORF">TSOC_013293</name>
</gene>
<dbReference type="InterPro" id="IPR045061">
    <property type="entry name" value="FtsZ/CetZ"/>
</dbReference>
<dbReference type="Gene3D" id="3.30.1330.20">
    <property type="entry name" value="Tubulin/FtsZ, C-terminal domain"/>
    <property type="match status" value="1"/>
</dbReference>
<dbReference type="GO" id="GO:0003924">
    <property type="term" value="F:GTPase activity"/>
    <property type="evidence" value="ECO:0007669"/>
    <property type="project" value="InterPro"/>
</dbReference>
<feature type="chain" id="PRO_5015082412" evidence="3">
    <location>
        <begin position="16"/>
        <end position="99"/>
    </location>
</feature>
<name>A0A2J8A8Z1_9CHLO</name>
<keyword evidence="2" id="KW-0342">GTP-binding</keyword>
<dbReference type="Proteomes" id="UP000236333">
    <property type="component" value="Unassembled WGS sequence"/>
</dbReference>
<keyword evidence="5" id="KW-0131">Cell cycle</keyword>
<dbReference type="GO" id="GO:0010020">
    <property type="term" value="P:chloroplast fission"/>
    <property type="evidence" value="ECO:0007669"/>
    <property type="project" value="TreeGrafter"/>
</dbReference>
<dbReference type="EMBL" id="PGGS01000108">
    <property type="protein sequence ID" value="PNH09002.1"/>
    <property type="molecule type" value="Genomic_DNA"/>
</dbReference>
<evidence type="ECO:0000256" key="3">
    <source>
        <dbReference type="SAM" id="SignalP"/>
    </source>
</evidence>
<dbReference type="OrthoDB" id="1530792at2759"/>
<dbReference type="PANTHER" id="PTHR30314:SF3">
    <property type="entry name" value="MITOCHONDRIAL DIVISION PROTEIN FSZA"/>
    <property type="match status" value="1"/>
</dbReference>
<dbReference type="InterPro" id="IPR037103">
    <property type="entry name" value="Tubulin/FtsZ-like_C"/>
</dbReference>
<evidence type="ECO:0000313" key="5">
    <source>
        <dbReference type="EMBL" id="PNH09002.1"/>
    </source>
</evidence>
<accession>A0A2J8A8Z1</accession>
<sequence length="99" mass="10482">MLLALHVLVPGLVNMDFADVRAMMAGADSSLMGQGYGSGGVVTRPWPSRAHEATLCTISFISAPLLEVGTDRATGVVWNIIGPPNMTFQEVRRSLGPAE</sequence>
<evidence type="ECO:0000313" key="4">
    <source>
        <dbReference type="EMBL" id="PNH00848.1"/>
    </source>
</evidence>
<dbReference type="AlphaFoldDB" id="A0A2J8A8Z1"/>
<comment type="caution">
    <text evidence="5">The sequence shown here is derived from an EMBL/GenBank/DDBJ whole genome shotgun (WGS) entry which is preliminary data.</text>
</comment>
<keyword evidence="5" id="KW-0132">Cell division</keyword>
<dbReference type="InterPro" id="IPR008280">
    <property type="entry name" value="Tub_FtsZ_C"/>
</dbReference>
<dbReference type="EMBL" id="PGGS01001139">
    <property type="protein sequence ID" value="PNH00848.1"/>
    <property type="molecule type" value="Genomic_DNA"/>
</dbReference>
<dbReference type="GO" id="GO:0005525">
    <property type="term" value="F:GTP binding"/>
    <property type="evidence" value="ECO:0007669"/>
    <property type="project" value="UniProtKB-KW"/>
</dbReference>
<evidence type="ECO:0000256" key="1">
    <source>
        <dbReference type="ARBA" id="ARBA00022741"/>
    </source>
</evidence>
<dbReference type="GO" id="GO:0009507">
    <property type="term" value="C:chloroplast"/>
    <property type="evidence" value="ECO:0007669"/>
    <property type="project" value="TreeGrafter"/>
</dbReference>
<reference evidence="5 6" key="1">
    <citation type="journal article" date="2017" name="Mol. Biol. Evol.">
        <title>The 4-celled Tetrabaena socialis nuclear genome reveals the essential components for genetic control of cell number at the origin of multicellularity in the volvocine lineage.</title>
        <authorList>
            <person name="Featherston J."/>
            <person name="Arakaki Y."/>
            <person name="Hanschen E.R."/>
            <person name="Ferris P.J."/>
            <person name="Michod R.E."/>
            <person name="Olson B.J.S.C."/>
            <person name="Nozaki H."/>
            <person name="Durand P.M."/>
        </authorList>
    </citation>
    <scope>NUCLEOTIDE SEQUENCE [LARGE SCALE GENOMIC DNA]</scope>
    <source>
        <strain evidence="5 6">NIES-571</strain>
    </source>
</reference>
<keyword evidence="6" id="KW-1185">Reference proteome</keyword>
<evidence type="ECO:0000256" key="2">
    <source>
        <dbReference type="ARBA" id="ARBA00023134"/>
    </source>
</evidence>
<evidence type="ECO:0000313" key="6">
    <source>
        <dbReference type="Proteomes" id="UP000236333"/>
    </source>
</evidence>
<keyword evidence="3" id="KW-0732">Signal</keyword>
<protein>
    <submittedName>
        <fullName evidence="5">Cell division protein FtsZ 2-1, chloroplastic</fullName>
    </submittedName>
</protein>
<dbReference type="GO" id="GO:0051301">
    <property type="term" value="P:cell division"/>
    <property type="evidence" value="ECO:0007669"/>
    <property type="project" value="UniProtKB-KW"/>
</dbReference>
<dbReference type="PANTHER" id="PTHR30314">
    <property type="entry name" value="CELL DIVISION PROTEIN FTSZ-RELATED"/>
    <property type="match status" value="1"/>
</dbReference>
<proteinExistence type="predicted"/>
<feature type="signal peptide" evidence="3">
    <location>
        <begin position="1"/>
        <end position="15"/>
    </location>
</feature>